<proteinExistence type="predicted"/>
<accession>A0ABW4YZD4</accession>
<keyword evidence="5" id="KW-1185">Reference proteome</keyword>
<evidence type="ECO:0000313" key="5">
    <source>
        <dbReference type="Proteomes" id="UP001597299"/>
    </source>
</evidence>
<dbReference type="PROSITE" id="PS51176">
    <property type="entry name" value="PDH_ADH"/>
    <property type="match status" value="1"/>
</dbReference>
<reference evidence="5" key="1">
    <citation type="journal article" date="2019" name="Int. J. Syst. Evol. Microbiol.">
        <title>The Global Catalogue of Microorganisms (GCM) 10K type strain sequencing project: providing services to taxonomists for standard genome sequencing and annotation.</title>
        <authorList>
            <consortium name="The Broad Institute Genomics Platform"/>
            <consortium name="The Broad Institute Genome Sequencing Center for Infectious Disease"/>
            <person name="Wu L."/>
            <person name="Ma J."/>
        </authorList>
    </citation>
    <scope>NUCLEOTIDE SEQUENCE [LARGE SCALE GENOMIC DNA]</scope>
    <source>
        <strain evidence="5">CCM 7435</strain>
    </source>
</reference>
<dbReference type="InterPro" id="IPR036291">
    <property type="entry name" value="NAD(P)-bd_dom_sf"/>
</dbReference>
<dbReference type="Proteomes" id="UP001597299">
    <property type="component" value="Unassembled WGS sequence"/>
</dbReference>
<name>A0ABW4YZD4_9HYPH</name>
<feature type="region of interest" description="Disordered" evidence="2">
    <location>
        <begin position="238"/>
        <end position="261"/>
    </location>
</feature>
<protein>
    <submittedName>
        <fullName evidence="4">Prephenate dehydrogenase/arogenate dehydrogenase family protein</fullName>
    </submittedName>
</protein>
<sequence>MSVPLPPAIGLFGFGAFARLVAKALAPYLPLVVHDPSGPARSAARQMGLPTASLEEAARCDILILAVPLSALGTCLAELSGHLRPGQIVIDVCSVKQEPARLMQALLPPGVDLLATHPMFGPQSAGDDVAGHRIVLCPLRGRQWRRVAAFLRRKLGLEIIVTSPEEHDRQAAMSQGLTHMLARAFESFGAVPTIRTPSFDLLMRALSMVRGDSPEVYDAIIGGNPHVGPMRDRLVDALRTGQPSDGPGTTPSPRMPLPVQA</sequence>
<dbReference type="Pfam" id="PF02153">
    <property type="entry name" value="PDH_N"/>
    <property type="match status" value="1"/>
</dbReference>
<keyword evidence="1" id="KW-0560">Oxidoreductase</keyword>
<dbReference type="Gene3D" id="3.40.50.720">
    <property type="entry name" value="NAD(P)-binding Rossmann-like Domain"/>
    <property type="match status" value="1"/>
</dbReference>
<dbReference type="SUPFAM" id="SSF48179">
    <property type="entry name" value="6-phosphogluconate dehydrogenase C-terminal domain-like"/>
    <property type="match status" value="1"/>
</dbReference>
<dbReference type="EMBL" id="JBHUHD010000001">
    <property type="protein sequence ID" value="MFD2141602.1"/>
    <property type="molecule type" value="Genomic_DNA"/>
</dbReference>
<dbReference type="InterPro" id="IPR008927">
    <property type="entry name" value="6-PGluconate_DH-like_C_sf"/>
</dbReference>
<dbReference type="InterPro" id="IPR003099">
    <property type="entry name" value="Prephen_DH"/>
</dbReference>
<evidence type="ECO:0000256" key="2">
    <source>
        <dbReference type="SAM" id="MobiDB-lite"/>
    </source>
</evidence>
<dbReference type="PANTHER" id="PTHR21363:SF0">
    <property type="entry name" value="PREPHENATE DEHYDROGENASE [NADP(+)]"/>
    <property type="match status" value="1"/>
</dbReference>
<dbReference type="InterPro" id="IPR046826">
    <property type="entry name" value="PDH_N"/>
</dbReference>
<gene>
    <name evidence="4" type="ORF">ACFSNC_14415</name>
</gene>
<feature type="domain" description="Prephenate/arogenate dehydrogenase" evidence="3">
    <location>
        <begin position="7"/>
        <end position="261"/>
    </location>
</feature>
<dbReference type="SUPFAM" id="SSF51735">
    <property type="entry name" value="NAD(P)-binding Rossmann-fold domains"/>
    <property type="match status" value="1"/>
</dbReference>
<comment type="caution">
    <text evidence="4">The sequence shown here is derived from an EMBL/GenBank/DDBJ whole genome shotgun (WGS) entry which is preliminary data.</text>
</comment>
<feature type="compositionally biased region" description="Polar residues" evidence="2">
    <location>
        <begin position="241"/>
        <end position="252"/>
    </location>
</feature>
<dbReference type="RefSeq" id="WP_213352713.1">
    <property type="nucleotide sequence ID" value="NZ_JAHBGB010000027.1"/>
</dbReference>
<evidence type="ECO:0000256" key="1">
    <source>
        <dbReference type="ARBA" id="ARBA00023002"/>
    </source>
</evidence>
<evidence type="ECO:0000313" key="4">
    <source>
        <dbReference type="EMBL" id="MFD2141602.1"/>
    </source>
</evidence>
<dbReference type="InterPro" id="IPR050812">
    <property type="entry name" value="Preph/Arog_dehydrog"/>
</dbReference>
<evidence type="ECO:0000259" key="3">
    <source>
        <dbReference type="PROSITE" id="PS51176"/>
    </source>
</evidence>
<organism evidence="4 5">
    <name type="scientific">Ancylobacter oerskovii</name>
    <dbReference type="NCBI Taxonomy" id="459519"/>
    <lineage>
        <taxon>Bacteria</taxon>
        <taxon>Pseudomonadati</taxon>
        <taxon>Pseudomonadota</taxon>
        <taxon>Alphaproteobacteria</taxon>
        <taxon>Hyphomicrobiales</taxon>
        <taxon>Xanthobacteraceae</taxon>
        <taxon>Ancylobacter</taxon>
    </lineage>
</organism>
<dbReference type="PANTHER" id="PTHR21363">
    <property type="entry name" value="PREPHENATE DEHYDROGENASE"/>
    <property type="match status" value="1"/>
</dbReference>